<evidence type="ECO:0000313" key="1">
    <source>
        <dbReference type="EMBL" id="EJV15996.1"/>
    </source>
</evidence>
<evidence type="ECO:0000313" key="2">
    <source>
        <dbReference type="Proteomes" id="UP000004117"/>
    </source>
</evidence>
<protein>
    <submittedName>
        <fullName evidence="1">Uncharacterized protein</fullName>
    </submittedName>
</protein>
<dbReference type="AlphaFoldDB" id="A0AAV3GKK9"/>
<organism evidence="1 2">
    <name type="scientific">Enterococcus faecalis ERV63</name>
    <dbReference type="NCBI Taxonomy" id="1134793"/>
    <lineage>
        <taxon>Bacteria</taxon>
        <taxon>Bacillati</taxon>
        <taxon>Bacillota</taxon>
        <taxon>Bacilli</taxon>
        <taxon>Lactobacillales</taxon>
        <taxon>Enterococcaceae</taxon>
        <taxon>Enterococcus</taxon>
    </lineage>
</organism>
<accession>A0AAV3GKK9</accession>
<proteinExistence type="predicted"/>
<dbReference type="EMBL" id="ALZR01000070">
    <property type="protein sequence ID" value="EJV15996.1"/>
    <property type="molecule type" value="Genomic_DNA"/>
</dbReference>
<sequence length="39" mass="4282">MSYQAMKKLIARLHNSASSVLKLSGATFLVNLSVKTKNM</sequence>
<comment type="caution">
    <text evidence="1">The sequence shown here is derived from an EMBL/GenBank/DDBJ whole genome shotgun (WGS) entry which is preliminary data.</text>
</comment>
<dbReference type="Proteomes" id="UP000004117">
    <property type="component" value="Unassembled WGS sequence"/>
</dbReference>
<reference evidence="1 2" key="1">
    <citation type="submission" date="2012-04" db="EMBL/GenBank/DDBJ databases">
        <authorList>
            <person name="Weinstock G."/>
            <person name="Sodergren E."/>
            <person name="Lobos E.A."/>
            <person name="Fulton L."/>
            <person name="Fulton R."/>
            <person name="Courtney L."/>
            <person name="Fronick C."/>
            <person name="O'Laughlin M."/>
            <person name="Godfrey J."/>
            <person name="Wilson R.M."/>
            <person name="Miner T."/>
            <person name="Farmer C."/>
            <person name="Delehaunty K."/>
            <person name="Cordes M."/>
            <person name="Minx P."/>
            <person name="Tomlinson C."/>
            <person name="Chen J."/>
            <person name="Wollam A."/>
            <person name="Pepin K.H."/>
            <person name="Bhonagiri V."/>
            <person name="Zhang X."/>
            <person name="Suruliraj S."/>
            <person name="Warren W."/>
            <person name="Mitreva M."/>
            <person name="Mardis E.R."/>
            <person name="Wilson R.K."/>
        </authorList>
    </citation>
    <scope>NUCLEOTIDE SEQUENCE [LARGE SCALE GENOMIC DNA]</scope>
    <source>
        <strain evidence="1 2">ERV63</strain>
    </source>
</reference>
<name>A0AAV3GKK9_ENTFL</name>
<gene>
    <name evidence="1" type="ORF">HMPREF1336_01892</name>
</gene>